<feature type="coiled-coil region" evidence="1">
    <location>
        <begin position="190"/>
        <end position="251"/>
    </location>
</feature>
<reference evidence="2" key="1">
    <citation type="submission" date="2018-05" db="EMBL/GenBank/DDBJ databases">
        <authorList>
            <person name="Lanie J.A."/>
            <person name="Ng W.-L."/>
            <person name="Kazmierczak K.M."/>
            <person name="Andrzejewski T.M."/>
            <person name="Davidsen T.M."/>
            <person name="Wayne K.J."/>
            <person name="Tettelin H."/>
            <person name="Glass J.I."/>
            <person name="Rusch D."/>
            <person name="Podicherti R."/>
            <person name="Tsui H.-C.T."/>
            <person name="Winkler M.E."/>
        </authorList>
    </citation>
    <scope>NUCLEOTIDE SEQUENCE</scope>
</reference>
<dbReference type="EMBL" id="UINC01184449">
    <property type="protein sequence ID" value="SVD95672.1"/>
    <property type="molecule type" value="Genomic_DNA"/>
</dbReference>
<feature type="coiled-coil region" evidence="1">
    <location>
        <begin position="131"/>
        <end position="161"/>
    </location>
</feature>
<gene>
    <name evidence="2" type="ORF">METZ01_LOCUS448526</name>
</gene>
<accession>A0A382ZJL6</accession>
<feature type="non-terminal residue" evidence="2">
    <location>
        <position position="256"/>
    </location>
</feature>
<sequence>FGKNITSQNYSMNWDINFLYLMPEDEVLFRIGAADNNTIPKPSWTYSKELSAFYPSLEEMFFQIEENENEVMEEAEDITLTMDEVQELVEDLKLDLLKSEEMDWEQSQQTEEVIQKMEDIFEQMAQMSDVMDAVKEQIEKNDLLNENLTEKFQNLQELLNQLMTPEMKEALEKMREAAQEMDPEKMLQALEEFEFNAQDFEEQLDRFIEMFELAMAEQKMDEIRKKLEQMIQEQQAIMDELKEDSQSFEELAAREK</sequence>
<organism evidence="2">
    <name type="scientific">marine metagenome</name>
    <dbReference type="NCBI Taxonomy" id="408172"/>
    <lineage>
        <taxon>unclassified sequences</taxon>
        <taxon>metagenomes</taxon>
        <taxon>ecological metagenomes</taxon>
    </lineage>
</organism>
<dbReference type="AlphaFoldDB" id="A0A382ZJL6"/>
<feature type="non-terminal residue" evidence="2">
    <location>
        <position position="1"/>
    </location>
</feature>
<keyword evidence="1" id="KW-0175">Coiled coil</keyword>
<evidence type="ECO:0000313" key="2">
    <source>
        <dbReference type="EMBL" id="SVD95672.1"/>
    </source>
</evidence>
<name>A0A382ZJL6_9ZZZZ</name>
<feature type="coiled-coil region" evidence="1">
    <location>
        <begin position="75"/>
        <end position="102"/>
    </location>
</feature>
<proteinExistence type="predicted"/>
<dbReference type="Gene3D" id="1.20.120.810">
    <property type="entry name" value="Vinculin, Vh2 four-helix bundle"/>
    <property type="match status" value="1"/>
</dbReference>
<protein>
    <submittedName>
        <fullName evidence="2">Uncharacterized protein</fullName>
    </submittedName>
</protein>
<evidence type="ECO:0000256" key="1">
    <source>
        <dbReference type="SAM" id="Coils"/>
    </source>
</evidence>